<accession>A0A7G9RXL1</accession>
<dbReference type="InterPro" id="IPR003395">
    <property type="entry name" value="RecF/RecN/SMC_N"/>
</dbReference>
<evidence type="ECO:0000256" key="10">
    <source>
        <dbReference type="SAM" id="Coils"/>
    </source>
</evidence>
<feature type="domain" description="RecF/RecN/SMC N-terminal" evidence="11">
    <location>
        <begin position="2"/>
        <end position="500"/>
    </location>
</feature>
<dbReference type="GO" id="GO:0043590">
    <property type="term" value="C:bacterial nucleoid"/>
    <property type="evidence" value="ECO:0007669"/>
    <property type="project" value="TreeGrafter"/>
</dbReference>
<dbReference type="RefSeq" id="WP_187533466.1">
    <property type="nucleotide sequence ID" value="NZ_CBCSHU010000007.1"/>
</dbReference>
<dbReference type="InterPro" id="IPR004604">
    <property type="entry name" value="DNA_recomb/repair_RecN"/>
</dbReference>
<evidence type="ECO:0000313" key="13">
    <source>
        <dbReference type="Proteomes" id="UP000515928"/>
    </source>
</evidence>
<evidence type="ECO:0000256" key="3">
    <source>
        <dbReference type="ARBA" id="ARBA00021315"/>
    </source>
</evidence>
<dbReference type="NCBIfam" id="TIGR00634">
    <property type="entry name" value="recN"/>
    <property type="match status" value="1"/>
</dbReference>
<dbReference type="EMBL" id="CP060715">
    <property type="protein sequence ID" value="QNN60336.1"/>
    <property type="molecule type" value="Genomic_DNA"/>
</dbReference>
<proteinExistence type="inferred from homology"/>
<keyword evidence="6" id="KW-0067">ATP-binding</keyword>
<evidence type="ECO:0000256" key="8">
    <source>
        <dbReference type="ARBA" id="ARBA00033408"/>
    </source>
</evidence>
<dbReference type="Pfam" id="PF02463">
    <property type="entry name" value="SMC_N"/>
    <property type="match status" value="1"/>
</dbReference>
<dbReference type="PIRSF" id="PIRSF003128">
    <property type="entry name" value="RecN"/>
    <property type="match status" value="1"/>
</dbReference>
<dbReference type="Proteomes" id="UP000515928">
    <property type="component" value="Chromosome"/>
</dbReference>
<keyword evidence="5 9" id="KW-0227">DNA damage</keyword>
<dbReference type="CDD" id="cd03241">
    <property type="entry name" value="ABC_RecN"/>
    <property type="match status" value="1"/>
</dbReference>
<name>A0A7G9RXL1_9FIRM</name>
<gene>
    <name evidence="12" type="primary">recN</name>
    <name evidence="12" type="ORF">H9L01_08145</name>
</gene>
<dbReference type="InterPro" id="IPR027417">
    <property type="entry name" value="P-loop_NTPase"/>
</dbReference>
<feature type="coiled-coil region" evidence="10">
    <location>
        <begin position="311"/>
        <end position="384"/>
    </location>
</feature>
<evidence type="ECO:0000313" key="12">
    <source>
        <dbReference type="EMBL" id="QNN60336.1"/>
    </source>
</evidence>
<dbReference type="GO" id="GO:0006281">
    <property type="term" value="P:DNA repair"/>
    <property type="evidence" value="ECO:0007669"/>
    <property type="project" value="UniProtKB-KW"/>
</dbReference>
<keyword evidence="7 9" id="KW-0234">DNA repair</keyword>
<evidence type="ECO:0000256" key="7">
    <source>
        <dbReference type="ARBA" id="ARBA00023204"/>
    </source>
</evidence>
<evidence type="ECO:0000256" key="6">
    <source>
        <dbReference type="ARBA" id="ARBA00022840"/>
    </source>
</evidence>
<keyword evidence="4" id="KW-0547">Nucleotide-binding</keyword>
<dbReference type="SUPFAM" id="SSF52540">
    <property type="entry name" value="P-loop containing nucleoside triphosphate hydrolases"/>
    <property type="match status" value="2"/>
</dbReference>
<evidence type="ECO:0000256" key="4">
    <source>
        <dbReference type="ARBA" id="ARBA00022741"/>
    </source>
</evidence>
<comment type="similarity">
    <text evidence="2 9">Belongs to the RecN family.</text>
</comment>
<organism evidence="12 13">
    <name type="scientific">Erysipelothrix inopinata</name>
    <dbReference type="NCBI Taxonomy" id="225084"/>
    <lineage>
        <taxon>Bacteria</taxon>
        <taxon>Bacillati</taxon>
        <taxon>Bacillota</taxon>
        <taxon>Erysipelotrichia</taxon>
        <taxon>Erysipelotrichales</taxon>
        <taxon>Erysipelotrichaceae</taxon>
        <taxon>Erysipelothrix</taxon>
    </lineage>
</organism>
<keyword evidence="10" id="KW-0175">Coiled coil</keyword>
<dbReference type="AlphaFoldDB" id="A0A7G9RXL1"/>
<evidence type="ECO:0000256" key="2">
    <source>
        <dbReference type="ARBA" id="ARBA00009441"/>
    </source>
</evidence>
<evidence type="ECO:0000256" key="5">
    <source>
        <dbReference type="ARBA" id="ARBA00022763"/>
    </source>
</evidence>
<dbReference type="GO" id="GO:0006310">
    <property type="term" value="P:DNA recombination"/>
    <property type="evidence" value="ECO:0007669"/>
    <property type="project" value="InterPro"/>
</dbReference>
<evidence type="ECO:0000259" key="11">
    <source>
        <dbReference type="Pfam" id="PF02463"/>
    </source>
</evidence>
<dbReference type="PANTHER" id="PTHR11059:SF0">
    <property type="entry name" value="DNA REPAIR PROTEIN RECN"/>
    <property type="match status" value="1"/>
</dbReference>
<evidence type="ECO:0000256" key="1">
    <source>
        <dbReference type="ARBA" id="ARBA00003618"/>
    </source>
</evidence>
<comment type="function">
    <text evidence="1 9">May be involved in recombinational repair of damaged DNA.</text>
</comment>
<dbReference type="GO" id="GO:0005524">
    <property type="term" value="F:ATP binding"/>
    <property type="evidence" value="ECO:0007669"/>
    <property type="project" value="UniProtKB-KW"/>
</dbReference>
<dbReference type="Gene3D" id="3.40.50.300">
    <property type="entry name" value="P-loop containing nucleotide triphosphate hydrolases"/>
    <property type="match status" value="2"/>
</dbReference>
<sequence>MLSQLSVHNYVLIQNIDVELSNQFNVFTGETGAGKSLLVDALNFISGQRSGAHVVGNHDTFARVEAIFIMSDNDPIHDKLHEYGLYEEDHVMIVSREMSQEGRSVCRINQRLVNLSVVKDVLEGILDIHSQHETQYLLDAKNHGLLLDRYAGNGSLHQDYRDEYRQYLKLEKERDAIMNSDINPDEIDFAKFQLKEIEAIQPTVDNYEEIASKLETMIAFEKNKAKWNELEAVFNGRISVMDTLYDGMHIIEGIANEELVQAYKDAYFSLESVYESIQKINNNTQFDEYEFNRYQERMMQYTALKRKFGSVENALEKQEELQIRIKQADNYDEFLEDIEIELKHQKTVCEELALQIRKVRQRAAKELEEQIVIQLNELLLEEAQFEIKISDKELSHDGYDTIQFMVSMNKGMALAPLDKVASGGELSRLMLGLKVIFSQIYGISTLVFDEIDTGVSGRVGLRIGEKMKALSETTQVLSITHLGSVAACAHHHYLIEKSHDDQSSITSIKQIDEKQRIQQIALIMSGNDSDNSLKAAEEIYQLGQQF</sequence>
<reference evidence="12 13" key="1">
    <citation type="submission" date="2020-08" db="EMBL/GenBank/DDBJ databases">
        <title>Genome sequence of Erysipelothrix inopinata DSM 15511T.</title>
        <authorList>
            <person name="Hyun D.-W."/>
            <person name="Bae J.-W."/>
        </authorList>
    </citation>
    <scope>NUCLEOTIDE SEQUENCE [LARGE SCALE GENOMIC DNA]</scope>
    <source>
        <strain evidence="12 13">DSM 15511</strain>
    </source>
</reference>
<keyword evidence="13" id="KW-1185">Reference proteome</keyword>
<evidence type="ECO:0000256" key="9">
    <source>
        <dbReference type="PIRNR" id="PIRNR003128"/>
    </source>
</evidence>
<protein>
    <recommendedName>
        <fullName evidence="3 9">DNA repair protein RecN</fullName>
    </recommendedName>
    <alternativeName>
        <fullName evidence="8 9">Recombination protein N</fullName>
    </alternativeName>
</protein>
<dbReference type="GO" id="GO:0009432">
    <property type="term" value="P:SOS response"/>
    <property type="evidence" value="ECO:0007669"/>
    <property type="project" value="TreeGrafter"/>
</dbReference>
<dbReference type="PANTHER" id="PTHR11059">
    <property type="entry name" value="DNA REPAIR PROTEIN RECN"/>
    <property type="match status" value="1"/>
</dbReference>
<dbReference type="KEGG" id="eio:H9L01_08145"/>